<dbReference type="STRING" id="139420.A0A371CGM7"/>
<keyword evidence="2" id="KW-1185">Reference proteome</keyword>
<name>A0A371CGM7_9APHY</name>
<gene>
    <name evidence="1" type="ORF">OH76DRAFT_1367518</name>
</gene>
<sequence length="119" mass="13367">MRSAAKAAKRTFFDGQIVEVADTQRRVWDLMSWTRPRPLPTTTTIVDQGHAVTSDAELFDALHRNFHSAVDRPVNHSILDEPAVPQPATRPFIPFSRVELLDQLKTAPNSSPGGDHVRW</sequence>
<dbReference type="AlphaFoldDB" id="A0A371CGM7"/>
<feature type="non-terminal residue" evidence="1">
    <location>
        <position position="119"/>
    </location>
</feature>
<evidence type="ECO:0000313" key="1">
    <source>
        <dbReference type="EMBL" id="RDX39438.1"/>
    </source>
</evidence>
<accession>A0A371CGM7</accession>
<evidence type="ECO:0000313" key="2">
    <source>
        <dbReference type="Proteomes" id="UP000256964"/>
    </source>
</evidence>
<dbReference type="EMBL" id="KZ857877">
    <property type="protein sequence ID" value="RDX39438.1"/>
    <property type="molecule type" value="Genomic_DNA"/>
</dbReference>
<dbReference type="OrthoDB" id="412006at2759"/>
<dbReference type="Proteomes" id="UP000256964">
    <property type="component" value="Unassembled WGS sequence"/>
</dbReference>
<organism evidence="1 2">
    <name type="scientific">Lentinus brumalis</name>
    <dbReference type="NCBI Taxonomy" id="2498619"/>
    <lineage>
        <taxon>Eukaryota</taxon>
        <taxon>Fungi</taxon>
        <taxon>Dikarya</taxon>
        <taxon>Basidiomycota</taxon>
        <taxon>Agaricomycotina</taxon>
        <taxon>Agaricomycetes</taxon>
        <taxon>Polyporales</taxon>
        <taxon>Polyporaceae</taxon>
        <taxon>Lentinus</taxon>
    </lineage>
</organism>
<protein>
    <submittedName>
        <fullName evidence="1">Uncharacterized protein</fullName>
    </submittedName>
</protein>
<proteinExistence type="predicted"/>
<reference evidence="1 2" key="1">
    <citation type="journal article" date="2018" name="Biotechnol. Biofuels">
        <title>Integrative visual omics of the white-rot fungus Polyporus brumalis exposes the biotechnological potential of its oxidative enzymes for delignifying raw plant biomass.</title>
        <authorList>
            <person name="Miyauchi S."/>
            <person name="Rancon A."/>
            <person name="Drula E."/>
            <person name="Hage H."/>
            <person name="Chaduli D."/>
            <person name="Favel A."/>
            <person name="Grisel S."/>
            <person name="Henrissat B."/>
            <person name="Herpoel-Gimbert I."/>
            <person name="Ruiz-Duenas F.J."/>
            <person name="Chevret D."/>
            <person name="Hainaut M."/>
            <person name="Lin J."/>
            <person name="Wang M."/>
            <person name="Pangilinan J."/>
            <person name="Lipzen A."/>
            <person name="Lesage-Meessen L."/>
            <person name="Navarro D."/>
            <person name="Riley R."/>
            <person name="Grigoriev I.V."/>
            <person name="Zhou S."/>
            <person name="Raouche S."/>
            <person name="Rosso M.N."/>
        </authorList>
    </citation>
    <scope>NUCLEOTIDE SEQUENCE [LARGE SCALE GENOMIC DNA]</scope>
    <source>
        <strain evidence="1 2">BRFM 1820</strain>
    </source>
</reference>